<evidence type="ECO:0000313" key="5">
    <source>
        <dbReference type="Proteomes" id="UP000320547"/>
    </source>
</evidence>
<accession>A0A562UMS5</accession>
<feature type="domain" description="TPM" evidence="3">
    <location>
        <begin position="32"/>
        <end position="155"/>
    </location>
</feature>
<evidence type="ECO:0000313" key="4">
    <source>
        <dbReference type="EMBL" id="TWJ06925.1"/>
    </source>
</evidence>
<evidence type="ECO:0000256" key="1">
    <source>
        <dbReference type="SAM" id="Phobius"/>
    </source>
</evidence>
<proteinExistence type="predicted"/>
<protein>
    <recommendedName>
        <fullName evidence="3">TPM domain-containing protein</fullName>
    </recommendedName>
</protein>
<evidence type="ECO:0000256" key="2">
    <source>
        <dbReference type="SAM" id="SignalP"/>
    </source>
</evidence>
<feature type="signal peptide" evidence="2">
    <location>
        <begin position="1"/>
        <end position="22"/>
    </location>
</feature>
<dbReference type="EMBL" id="VLLK01000002">
    <property type="protein sequence ID" value="TWJ06925.1"/>
    <property type="molecule type" value="Genomic_DNA"/>
</dbReference>
<dbReference type="RefSeq" id="WP_067598489.1">
    <property type="nucleotide sequence ID" value="NZ_CP015963.1"/>
</dbReference>
<organism evidence="4 5">
    <name type="scientific">Altererythrobacter ishigakiensis</name>
    <dbReference type="NCBI Taxonomy" id="476157"/>
    <lineage>
        <taxon>Bacteria</taxon>
        <taxon>Pseudomonadati</taxon>
        <taxon>Pseudomonadota</taxon>
        <taxon>Alphaproteobacteria</taxon>
        <taxon>Sphingomonadales</taxon>
        <taxon>Erythrobacteraceae</taxon>
        <taxon>Altererythrobacter</taxon>
    </lineage>
</organism>
<feature type="transmembrane region" description="Helical" evidence="1">
    <location>
        <begin position="181"/>
        <end position="201"/>
    </location>
</feature>
<dbReference type="AlphaFoldDB" id="A0A562UMS5"/>
<dbReference type="OrthoDB" id="9810918at2"/>
<keyword evidence="5" id="KW-1185">Reference proteome</keyword>
<name>A0A562UMS5_9SPHN</name>
<evidence type="ECO:0000259" key="3">
    <source>
        <dbReference type="Pfam" id="PF04536"/>
    </source>
</evidence>
<keyword evidence="1" id="KW-0812">Transmembrane</keyword>
<keyword evidence="2" id="KW-0732">Signal</keyword>
<dbReference type="Pfam" id="PF04536">
    <property type="entry name" value="TPM_phosphatase"/>
    <property type="match status" value="1"/>
</dbReference>
<reference evidence="4 5" key="1">
    <citation type="submission" date="2019-07" db="EMBL/GenBank/DDBJ databases">
        <title>Genomic Encyclopedia of Archaeal and Bacterial Type Strains, Phase II (KMG-II): from individual species to whole genera.</title>
        <authorList>
            <person name="Goeker M."/>
        </authorList>
    </citation>
    <scope>NUCLEOTIDE SEQUENCE [LARGE SCALE GENOMIC DNA]</scope>
    <source>
        <strain evidence="4 5">ATCC BAA-2084</strain>
    </source>
</reference>
<gene>
    <name evidence="4" type="ORF">JN10_2469</name>
</gene>
<dbReference type="Proteomes" id="UP000320547">
    <property type="component" value="Unassembled WGS sequence"/>
</dbReference>
<dbReference type="PANTHER" id="PTHR30373">
    <property type="entry name" value="UPF0603 PROTEIN YGCG"/>
    <property type="match status" value="1"/>
</dbReference>
<dbReference type="Gene3D" id="3.10.310.50">
    <property type="match status" value="1"/>
</dbReference>
<sequence>MLRSILTLAAAFAALLASPLSAQDFPELTGRVVDAANIIDDATEAELAQELAALEAQSQRQLVIATISDLQGYDIADYGYQLGREWGIGDAERNDGALLIVAPNERKVRIEVGYGLEGYLTDAYSALIIQNAILPRAREGDLQGGIVAGTNAIITQLQLPEDQARQIAAEATQSRQRDSGFPVGLFVWGAIIFFFFILPMMRGRGRRRRYRGRGRDFGDTVGDIILWEVGSAIVRGALSGGDDWGGGGGGFGGGFSGGGGSFGGGGASGGW</sequence>
<dbReference type="PANTHER" id="PTHR30373:SF2">
    <property type="entry name" value="UPF0603 PROTEIN YGCG"/>
    <property type="match status" value="1"/>
</dbReference>
<dbReference type="InterPro" id="IPR007621">
    <property type="entry name" value="TPM_dom"/>
</dbReference>
<keyword evidence="1" id="KW-1133">Transmembrane helix</keyword>
<dbReference type="STRING" id="476157.GCA_001663155_01146"/>
<feature type="chain" id="PRO_5022002440" description="TPM domain-containing protein" evidence="2">
    <location>
        <begin position="23"/>
        <end position="271"/>
    </location>
</feature>
<keyword evidence="1" id="KW-0472">Membrane</keyword>
<comment type="caution">
    <text evidence="4">The sequence shown here is derived from an EMBL/GenBank/DDBJ whole genome shotgun (WGS) entry which is preliminary data.</text>
</comment>